<sequence length="121" mass="14554">MASASRLCVEHLENIGIHYYQTLRYWRKNFMEKQSQILALGFDEKFIRTWNIILIIVLLVSKLIHLEIIRLYFHVRAMLLHSRIHTKAFTLRKLNLQSKERAYILLSKILIKVVMILDLYQ</sequence>
<dbReference type="EMBL" id="JAJSOW010000003">
    <property type="protein sequence ID" value="KAI9195566.1"/>
    <property type="molecule type" value="Genomic_DNA"/>
</dbReference>
<keyword evidence="3" id="KW-1185">Reference proteome</keyword>
<dbReference type="Gene3D" id="3.40.50.150">
    <property type="entry name" value="Vaccinia Virus protein VP39"/>
    <property type="match status" value="1"/>
</dbReference>
<dbReference type="Pfam" id="PF02353">
    <property type="entry name" value="CMAS"/>
    <property type="match status" value="1"/>
</dbReference>
<proteinExistence type="predicted"/>
<dbReference type="Proteomes" id="UP001064489">
    <property type="component" value="Chromosome 1"/>
</dbReference>
<gene>
    <name evidence="2" type="ORF">LWI28_016115</name>
</gene>
<dbReference type="AlphaFoldDB" id="A0AAD5P378"/>
<accession>A0AAD5P378</accession>
<comment type="caution">
    <text evidence="2">The sequence shown here is derived from an EMBL/GenBank/DDBJ whole genome shotgun (WGS) entry which is preliminary data.</text>
</comment>
<dbReference type="PANTHER" id="PTHR43675:SF28">
    <property type="entry name" value="AMINE OXIDASE DOMAIN-CONTAINING PROTEIN"/>
    <property type="match status" value="1"/>
</dbReference>
<reference evidence="2" key="2">
    <citation type="submission" date="2023-02" db="EMBL/GenBank/DDBJ databases">
        <authorList>
            <person name="Swenson N.G."/>
            <person name="Wegrzyn J.L."/>
            <person name="Mcevoy S.L."/>
        </authorList>
    </citation>
    <scope>NUCLEOTIDE SEQUENCE</scope>
    <source>
        <strain evidence="2">91603</strain>
        <tissue evidence="2">Leaf</tissue>
    </source>
</reference>
<evidence type="ECO:0000313" key="2">
    <source>
        <dbReference type="EMBL" id="KAI9195566.1"/>
    </source>
</evidence>
<dbReference type="GO" id="GO:0008168">
    <property type="term" value="F:methyltransferase activity"/>
    <property type="evidence" value="ECO:0007669"/>
    <property type="project" value="TreeGrafter"/>
</dbReference>
<keyword evidence="1" id="KW-0812">Transmembrane</keyword>
<keyword evidence="1" id="KW-0472">Membrane</keyword>
<dbReference type="InterPro" id="IPR026669">
    <property type="entry name" value="Arsenite_MeTrfase-like"/>
</dbReference>
<protein>
    <submittedName>
        <fullName evidence="2">Uncharacterized protein</fullName>
    </submittedName>
</protein>
<name>A0AAD5P378_ACENE</name>
<dbReference type="PANTHER" id="PTHR43675">
    <property type="entry name" value="ARSENITE METHYLTRANSFERASE"/>
    <property type="match status" value="1"/>
</dbReference>
<keyword evidence="1" id="KW-1133">Transmembrane helix</keyword>
<dbReference type="SUPFAM" id="SSF53335">
    <property type="entry name" value="S-adenosyl-L-methionine-dependent methyltransferases"/>
    <property type="match status" value="1"/>
</dbReference>
<evidence type="ECO:0000313" key="3">
    <source>
        <dbReference type="Proteomes" id="UP001064489"/>
    </source>
</evidence>
<evidence type="ECO:0000256" key="1">
    <source>
        <dbReference type="SAM" id="Phobius"/>
    </source>
</evidence>
<dbReference type="InterPro" id="IPR029063">
    <property type="entry name" value="SAM-dependent_MTases_sf"/>
</dbReference>
<feature type="transmembrane region" description="Helical" evidence="1">
    <location>
        <begin position="50"/>
        <end position="73"/>
    </location>
</feature>
<reference evidence="2" key="1">
    <citation type="journal article" date="2022" name="Plant J.">
        <title>Strategies of tolerance reflected in two North American maple genomes.</title>
        <authorList>
            <person name="McEvoy S.L."/>
            <person name="Sezen U.U."/>
            <person name="Trouern-Trend A."/>
            <person name="McMahon S.M."/>
            <person name="Schaberg P.G."/>
            <person name="Yang J."/>
            <person name="Wegrzyn J.L."/>
            <person name="Swenson N.G."/>
        </authorList>
    </citation>
    <scope>NUCLEOTIDE SEQUENCE</scope>
    <source>
        <strain evidence="2">91603</strain>
    </source>
</reference>
<organism evidence="2 3">
    <name type="scientific">Acer negundo</name>
    <name type="common">Box elder</name>
    <dbReference type="NCBI Taxonomy" id="4023"/>
    <lineage>
        <taxon>Eukaryota</taxon>
        <taxon>Viridiplantae</taxon>
        <taxon>Streptophyta</taxon>
        <taxon>Embryophyta</taxon>
        <taxon>Tracheophyta</taxon>
        <taxon>Spermatophyta</taxon>
        <taxon>Magnoliopsida</taxon>
        <taxon>eudicotyledons</taxon>
        <taxon>Gunneridae</taxon>
        <taxon>Pentapetalae</taxon>
        <taxon>rosids</taxon>
        <taxon>malvids</taxon>
        <taxon>Sapindales</taxon>
        <taxon>Sapindaceae</taxon>
        <taxon>Hippocastanoideae</taxon>
        <taxon>Acereae</taxon>
        <taxon>Acer</taxon>
    </lineage>
</organism>